<dbReference type="InterPro" id="IPR056695">
    <property type="entry name" value="DUF7793"/>
</dbReference>
<name>A0A1M5DQW0_9FLAO</name>
<dbReference type="EMBL" id="FQWB01000001">
    <property type="protein sequence ID" value="SHF69241.1"/>
    <property type="molecule type" value="Genomic_DNA"/>
</dbReference>
<keyword evidence="3" id="KW-1185">Reference proteome</keyword>
<dbReference type="Proteomes" id="UP000184516">
    <property type="component" value="Unassembled WGS sequence"/>
</dbReference>
<sequence length="127" mass="15098">MIMIENDNYKLWIDNGLLFSVFKKPTNMTLEDAKSAIELRHSISNNQRQYWCMDLRNLKDTSDEAKKYIDENGEEFLHACAMIVNSHLMKFMVKGFNRMKNRKIPIEIFSSETDAVNWLNKMKERKD</sequence>
<proteinExistence type="predicted"/>
<organism evidence="2 3">
    <name type="scientific">Flavobacterium fluvii</name>
    <dbReference type="NCBI Taxonomy" id="468056"/>
    <lineage>
        <taxon>Bacteria</taxon>
        <taxon>Pseudomonadati</taxon>
        <taxon>Bacteroidota</taxon>
        <taxon>Flavobacteriia</taxon>
        <taxon>Flavobacteriales</taxon>
        <taxon>Flavobacteriaceae</taxon>
        <taxon>Flavobacterium</taxon>
    </lineage>
</organism>
<gene>
    <name evidence="2" type="ORF">SAMN05443549_10130</name>
</gene>
<reference evidence="3" key="1">
    <citation type="submission" date="2016-11" db="EMBL/GenBank/DDBJ databases">
        <authorList>
            <person name="Varghese N."/>
            <person name="Submissions S."/>
        </authorList>
    </citation>
    <scope>NUCLEOTIDE SEQUENCE [LARGE SCALE GENOMIC DNA]</scope>
    <source>
        <strain evidence="3">DSM 19978</strain>
    </source>
</reference>
<dbReference type="Gene3D" id="3.40.970.30">
    <property type="entry name" value="yp_829618.1 like domains"/>
    <property type="match status" value="1"/>
</dbReference>
<dbReference type="RefSeq" id="WP_073367024.1">
    <property type="nucleotide sequence ID" value="NZ_FQWB01000001.1"/>
</dbReference>
<dbReference type="STRING" id="468056.SAMN05443549_10130"/>
<dbReference type="Pfam" id="PF25056">
    <property type="entry name" value="DUF7793"/>
    <property type="match status" value="1"/>
</dbReference>
<evidence type="ECO:0000313" key="3">
    <source>
        <dbReference type="Proteomes" id="UP000184516"/>
    </source>
</evidence>
<accession>A0A1M5DQW0</accession>
<evidence type="ECO:0000259" key="1">
    <source>
        <dbReference type="Pfam" id="PF25056"/>
    </source>
</evidence>
<evidence type="ECO:0000313" key="2">
    <source>
        <dbReference type="EMBL" id="SHF69241.1"/>
    </source>
</evidence>
<feature type="domain" description="DUF7793" evidence="1">
    <location>
        <begin position="11"/>
        <end position="123"/>
    </location>
</feature>
<dbReference type="AlphaFoldDB" id="A0A1M5DQW0"/>
<dbReference type="OrthoDB" id="957652at2"/>
<protein>
    <recommendedName>
        <fullName evidence="1">DUF7793 domain-containing protein</fullName>
    </recommendedName>
</protein>